<keyword evidence="1" id="KW-1133">Transmembrane helix</keyword>
<evidence type="ECO:0000256" key="1">
    <source>
        <dbReference type="SAM" id="Phobius"/>
    </source>
</evidence>
<dbReference type="STRING" id="1817841.A3B10_02825"/>
<keyword evidence="1" id="KW-0812">Transmembrane</keyword>
<evidence type="ECO:0000256" key="2">
    <source>
        <dbReference type="SAM" id="SignalP"/>
    </source>
</evidence>
<feature type="transmembrane region" description="Helical" evidence="1">
    <location>
        <begin position="98"/>
        <end position="117"/>
    </location>
</feature>
<sequence length="218" mass="23520">MKIFLIALFIGLVLFSTSSVALAQQSSDCVPGSTNTNLCNPIRYSLDDLGEFIFAVIASFTNFFAITALIMIIFAGFRMIVAQGNSEALTTAKDGLKWALSGLILSLFAFIIVNAMADYLGAKDLAPSSYIGNNPVRNPLLDNTFLDFLIRMLTGFLSVVGIMAILMIIVSGFRYATARGDEEQVTSAKQSLQWAVIGLGVIILSYVLVRATLTFFGG</sequence>
<feature type="signal peptide" evidence="2">
    <location>
        <begin position="1"/>
        <end position="23"/>
    </location>
</feature>
<feature type="transmembrane region" description="Helical" evidence="1">
    <location>
        <begin position="52"/>
        <end position="77"/>
    </location>
</feature>
<dbReference type="Pfam" id="PF18895">
    <property type="entry name" value="T4SS_pilin"/>
    <property type="match status" value="2"/>
</dbReference>
<protein>
    <submittedName>
        <fullName evidence="3">Uncharacterized protein</fullName>
    </submittedName>
</protein>
<evidence type="ECO:0000313" key="4">
    <source>
        <dbReference type="Proteomes" id="UP000177281"/>
    </source>
</evidence>
<evidence type="ECO:0000313" key="3">
    <source>
        <dbReference type="EMBL" id="OGE96221.1"/>
    </source>
</evidence>
<keyword evidence="1" id="KW-0472">Membrane</keyword>
<name>A0A1F5Q207_9BACT</name>
<dbReference type="InterPro" id="IPR043993">
    <property type="entry name" value="T4SS_pilin"/>
</dbReference>
<dbReference type="EMBL" id="MFFB01000006">
    <property type="protein sequence ID" value="OGE96221.1"/>
    <property type="molecule type" value="Genomic_DNA"/>
</dbReference>
<accession>A0A1F5Q207</accession>
<reference evidence="3 4" key="1">
    <citation type="journal article" date="2016" name="Nat. Commun.">
        <title>Thousands of microbial genomes shed light on interconnected biogeochemical processes in an aquifer system.</title>
        <authorList>
            <person name="Anantharaman K."/>
            <person name="Brown C.T."/>
            <person name="Hug L.A."/>
            <person name="Sharon I."/>
            <person name="Castelle C.J."/>
            <person name="Probst A.J."/>
            <person name="Thomas B.C."/>
            <person name="Singh A."/>
            <person name="Wilkins M.J."/>
            <person name="Karaoz U."/>
            <person name="Brodie E.L."/>
            <person name="Williams K.H."/>
            <person name="Hubbard S.S."/>
            <person name="Banfield J.F."/>
        </authorList>
    </citation>
    <scope>NUCLEOTIDE SEQUENCE [LARGE SCALE GENOMIC DNA]</scope>
</reference>
<comment type="caution">
    <text evidence="3">The sequence shown here is derived from an EMBL/GenBank/DDBJ whole genome shotgun (WGS) entry which is preliminary data.</text>
</comment>
<dbReference type="AlphaFoldDB" id="A0A1F5Q207"/>
<gene>
    <name evidence="3" type="ORF">A3B10_02825</name>
</gene>
<keyword evidence="2" id="KW-0732">Signal</keyword>
<organism evidence="3 4">
    <name type="scientific">Candidatus Doudnabacteria bacterium RIFCSPLOWO2_01_FULL_44_21</name>
    <dbReference type="NCBI Taxonomy" id="1817841"/>
    <lineage>
        <taxon>Bacteria</taxon>
        <taxon>Candidatus Doudnaibacteriota</taxon>
    </lineage>
</organism>
<proteinExistence type="predicted"/>
<dbReference type="Proteomes" id="UP000177281">
    <property type="component" value="Unassembled WGS sequence"/>
</dbReference>
<feature type="chain" id="PRO_5009520437" evidence="2">
    <location>
        <begin position="24"/>
        <end position="218"/>
    </location>
</feature>
<feature type="transmembrane region" description="Helical" evidence="1">
    <location>
        <begin position="148"/>
        <end position="173"/>
    </location>
</feature>
<feature type="transmembrane region" description="Helical" evidence="1">
    <location>
        <begin position="194"/>
        <end position="216"/>
    </location>
</feature>